<organism evidence="1 2">
    <name type="scientific">Bos mutus</name>
    <name type="common">wild yak</name>
    <dbReference type="NCBI Taxonomy" id="72004"/>
    <lineage>
        <taxon>Eukaryota</taxon>
        <taxon>Metazoa</taxon>
        <taxon>Chordata</taxon>
        <taxon>Craniata</taxon>
        <taxon>Vertebrata</taxon>
        <taxon>Euteleostomi</taxon>
        <taxon>Mammalia</taxon>
        <taxon>Eutheria</taxon>
        <taxon>Laurasiatheria</taxon>
        <taxon>Artiodactyla</taxon>
        <taxon>Ruminantia</taxon>
        <taxon>Pecora</taxon>
        <taxon>Bovidae</taxon>
        <taxon>Bovinae</taxon>
        <taxon>Bos</taxon>
    </lineage>
</organism>
<evidence type="ECO:0000313" key="1">
    <source>
        <dbReference type="EMBL" id="MXQ86586.1"/>
    </source>
</evidence>
<accession>A0A6B0REY1</accession>
<sequence length="74" mass="8227">MADGRKSNGTKGTVLTRVDSLLTPRWDPLSRGVPISRSPGRYYFTCSRVHFSVNAYQFISKSSASSNTCREMPP</sequence>
<dbReference type="Proteomes" id="UP000322234">
    <property type="component" value="Unassembled WGS sequence"/>
</dbReference>
<dbReference type="AlphaFoldDB" id="A0A6B0REY1"/>
<gene>
    <name evidence="1" type="ORF">E5288_WYG012956</name>
</gene>
<name>A0A6B0REY1_9CETA</name>
<evidence type="ECO:0000313" key="2">
    <source>
        <dbReference type="Proteomes" id="UP000322234"/>
    </source>
</evidence>
<keyword evidence="2" id="KW-1185">Reference proteome</keyword>
<proteinExistence type="predicted"/>
<reference evidence="1" key="1">
    <citation type="submission" date="2019-10" db="EMBL/GenBank/DDBJ databases">
        <title>The sequence and de novo assembly of the wild yak genome.</title>
        <authorList>
            <person name="Liu Y."/>
        </authorList>
    </citation>
    <scope>NUCLEOTIDE SEQUENCE [LARGE SCALE GENOMIC DNA]</scope>
    <source>
        <strain evidence="1">WY2019</strain>
    </source>
</reference>
<dbReference type="EMBL" id="VBQZ03000034">
    <property type="protein sequence ID" value="MXQ86586.1"/>
    <property type="molecule type" value="Genomic_DNA"/>
</dbReference>
<comment type="caution">
    <text evidence="1">The sequence shown here is derived from an EMBL/GenBank/DDBJ whole genome shotgun (WGS) entry which is preliminary data.</text>
</comment>
<protein>
    <submittedName>
        <fullName evidence="1">Uncharacterized protein</fullName>
    </submittedName>
</protein>